<dbReference type="GeneID" id="109710563"/>
<dbReference type="GO" id="GO:0008270">
    <property type="term" value="F:zinc ion binding"/>
    <property type="evidence" value="ECO:0007669"/>
    <property type="project" value="UniProtKB-KW"/>
</dbReference>
<reference evidence="5" key="1">
    <citation type="journal article" date="2015" name="Nat. Genet.">
        <title>The pineapple genome and the evolution of CAM photosynthesis.</title>
        <authorList>
            <person name="Ming R."/>
            <person name="VanBuren R."/>
            <person name="Wai C.M."/>
            <person name="Tang H."/>
            <person name="Schatz M.C."/>
            <person name="Bowers J.E."/>
            <person name="Lyons E."/>
            <person name="Wang M.L."/>
            <person name="Chen J."/>
            <person name="Biggers E."/>
            <person name="Zhang J."/>
            <person name="Huang L."/>
            <person name="Zhang L."/>
            <person name="Miao W."/>
            <person name="Zhang J."/>
            <person name="Ye Z."/>
            <person name="Miao C."/>
            <person name="Lin Z."/>
            <person name="Wang H."/>
            <person name="Zhou H."/>
            <person name="Yim W.C."/>
            <person name="Priest H.D."/>
            <person name="Zheng C."/>
            <person name="Woodhouse M."/>
            <person name="Edger P.P."/>
            <person name="Guyot R."/>
            <person name="Guo H.B."/>
            <person name="Guo H."/>
            <person name="Zheng G."/>
            <person name="Singh R."/>
            <person name="Sharma A."/>
            <person name="Min X."/>
            <person name="Zheng Y."/>
            <person name="Lee H."/>
            <person name="Gurtowski J."/>
            <person name="Sedlazeck F.J."/>
            <person name="Harkess A."/>
            <person name="McKain M.R."/>
            <person name="Liao Z."/>
            <person name="Fang J."/>
            <person name="Liu J."/>
            <person name="Zhang X."/>
            <person name="Zhang Q."/>
            <person name="Hu W."/>
            <person name="Qin Y."/>
            <person name="Wang K."/>
            <person name="Chen L.Y."/>
            <person name="Shirley N."/>
            <person name="Lin Y.R."/>
            <person name="Liu L.Y."/>
            <person name="Hernandez A.G."/>
            <person name="Wright C.L."/>
            <person name="Bulone V."/>
            <person name="Tuskan G.A."/>
            <person name="Heath K."/>
            <person name="Zee F."/>
            <person name="Moore P.H."/>
            <person name="Sunkar R."/>
            <person name="Leebens-Mack J.H."/>
            <person name="Mockler T."/>
            <person name="Bennetzen J.L."/>
            <person name="Freeling M."/>
            <person name="Sankoff D."/>
            <person name="Paterson A.H."/>
            <person name="Zhu X."/>
            <person name="Yang X."/>
            <person name="Smith J.A."/>
            <person name="Cushman J.C."/>
            <person name="Paull R.E."/>
            <person name="Yu Q."/>
        </authorList>
    </citation>
    <scope>NUCLEOTIDE SEQUENCE [LARGE SCALE GENOMIC DNA]</scope>
    <source>
        <strain evidence="5">cv. F153</strain>
    </source>
</reference>
<sequence length="432" mass="47433">MFKGIVACSMDRPPNNDLHEHVINIARGDTALTSSSGNHQNNQCKSTELHFEDTPATSTQLPSSQSSSSSSSSSSSPTGSNSRNGSSTRNDSYARRSRSPLNSGLWISIELLVNLGQIVAAIVVLSLSRDEHPQTPLFAWIIGYTIGCTANLPHLYWRYVYRNSQISERESEQENLPDSTYAVVSSSRALEGDDRRNSGPLIRFRRSLAIANSRLSSLADHFKIALDCFFAVWFVVGNVWIFGGHSSSSDAPNLYRLCIVFLTFSCIGYAMPFIICAAICCCFPCIFSIFGVREELGHSRGASSETINALPICKFKSKRSRNRGKEISSENLQEGGILAAGTSKERVISAEDAVCCICLSKYLDNDELRELSCGHFFHVECVDKWLKINALCPLCKCEIGDVAASVFGLHFGRRRGDRRAAGRGLDVTRVAV</sequence>
<evidence type="ECO:0000313" key="5">
    <source>
        <dbReference type="Proteomes" id="UP000515123"/>
    </source>
</evidence>
<dbReference type="AlphaFoldDB" id="A0A6P5EYB0"/>
<keyword evidence="1" id="KW-0863">Zinc-finger</keyword>
<proteinExistence type="predicted"/>
<dbReference type="InterPro" id="IPR013083">
    <property type="entry name" value="Znf_RING/FYVE/PHD"/>
</dbReference>
<dbReference type="Pfam" id="PF13639">
    <property type="entry name" value="zf-RING_2"/>
    <property type="match status" value="1"/>
</dbReference>
<evidence type="ECO:0000256" key="2">
    <source>
        <dbReference type="SAM" id="MobiDB-lite"/>
    </source>
</evidence>
<feature type="transmembrane region" description="Helical" evidence="3">
    <location>
        <begin position="137"/>
        <end position="157"/>
    </location>
</feature>
<accession>A0A6P5EYB0</accession>
<reference evidence="6" key="2">
    <citation type="submission" date="2025-08" db="UniProtKB">
        <authorList>
            <consortium name="RefSeq"/>
        </authorList>
    </citation>
    <scope>IDENTIFICATION</scope>
    <source>
        <tissue evidence="6">Leaf</tissue>
    </source>
</reference>
<dbReference type="Proteomes" id="UP000515123">
    <property type="component" value="Linkage group 1"/>
</dbReference>
<name>A0A6P5EYB0_ANACO</name>
<evidence type="ECO:0000313" key="6">
    <source>
        <dbReference type="RefSeq" id="XP_020088836.1"/>
    </source>
</evidence>
<feature type="domain" description="RING-type" evidence="4">
    <location>
        <begin position="355"/>
        <end position="396"/>
    </location>
</feature>
<keyword evidence="3" id="KW-0812">Transmembrane</keyword>
<dbReference type="RefSeq" id="XP_020088836.1">
    <property type="nucleotide sequence ID" value="XM_020233247.1"/>
</dbReference>
<keyword evidence="1" id="KW-0479">Metal-binding</keyword>
<dbReference type="Gene3D" id="3.30.40.10">
    <property type="entry name" value="Zinc/RING finger domain, C3HC4 (zinc finger)"/>
    <property type="match status" value="1"/>
</dbReference>
<evidence type="ECO:0000259" key="4">
    <source>
        <dbReference type="PROSITE" id="PS50089"/>
    </source>
</evidence>
<feature type="compositionally biased region" description="Low complexity" evidence="2">
    <location>
        <begin position="57"/>
        <end position="89"/>
    </location>
</feature>
<gene>
    <name evidence="6" type="primary">LOC109710563</name>
</gene>
<feature type="transmembrane region" description="Helical" evidence="3">
    <location>
        <begin position="254"/>
        <end position="287"/>
    </location>
</feature>
<protein>
    <submittedName>
        <fullName evidence="6">E3 ubiquitin-protein ligase At1g12760-like</fullName>
    </submittedName>
</protein>
<dbReference type="SMART" id="SM00184">
    <property type="entry name" value="RING"/>
    <property type="match status" value="1"/>
</dbReference>
<dbReference type="PROSITE" id="PS50089">
    <property type="entry name" value="ZF_RING_2"/>
    <property type="match status" value="1"/>
</dbReference>
<feature type="transmembrane region" description="Helical" evidence="3">
    <location>
        <begin position="224"/>
        <end position="242"/>
    </location>
</feature>
<dbReference type="PANTHER" id="PTHR46225:SF3">
    <property type="entry name" value="OS09G0323100 PROTEIN"/>
    <property type="match status" value="1"/>
</dbReference>
<dbReference type="InterPro" id="IPR001841">
    <property type="entry name" value="Znf_RING"/>
</dbReference>
<feature type="transmembrane region" description="Helical" evidence="3">
    <location>
        <begin position="105"/>
        <end position="125"/>
    </location>
</feature>
<dbReference type="Gramene" id="Aco006725.1.mrna1">
    <property type="protein sequence ID" value="Aco006725.1.mrna1"/>
    <property type="gene ID" value="Aco006725.1.path1"/>
</dbReference>
<keyword evidence="3" id="KW-0472">Membrane</keyword>
<evidence type="ECO:0000256" key="1">
    <source>
        <dbReference type="PROSITE-ProRule" id="PRU00175"/>
    </source>
</evidence>
<keyword evidence="5" id="KW-1185">Reference proteome</keyword>
<keyword evidence="3" id="KW-1133">Transmembrane helix</keyword>
<dbReference type="PANTHER" id="PTHR46225">
    <property type="entry name" value="C3H4 TYPE ZINC FINGER PROTEIN"/>
    <property type="match status" value="1"/>
</dbReference>
<dbReference type="SUPFAM" id="SSF57850">
    <property type="entry name" value="RING/U-box"/>
    <property type="match status" value="1"/>
</dbReference>
<organism evidence="5 6">
    <name type="scientific">Ananas comosus</name>
    <name type="common">Pineapple</name>
    <name type="synonym">Ananas ananas</name>
    <dbReference type="NCBI Taxonomy" id="4615"/>
    <lineage>
        <taxon>Eukaryota</taxon>
        <taxon>Viridiplantae</taxon>
        <taxon>Streptophyta</taxon>
        <taxon>Embryophyta</taxon>
        <taxon>Tracheophyta</taxon>
        <taxon>Spermatophyta</taxon>
        <taxon>Magnoliopsida</taxon>
        <taxon>Liliopsida</taxon>
        <taxon>Poales</taxon>
        <taxon>Bromeliaceae</taxon>
        <taxon>Bromelioideae</taxon>
        <taxon>Ananas</taxon>
    </lineage>
</organism>
<feature type="region of interest" description="Disordered" evidence="2">
    <location>
        <begin position="52"/>
        <end position="98"/>
    </location>
</feature>
<evidence type="ECO:0000256" key="3">
    <source>
        <dbReference type="SAM" id="Phobius"/>
    </source>
</evidence>
<dbReference type="OrthoDB" id="9984778at2759"/>
<keyword evidence="1" id="KW-0862">Zinc</keyword>